<comment type="function">
    <text evidence="11">Facilitates flavin adenine dinucleotide (FAD) translocation across the mitochondrial inner membrane into the mitochondrial matrix where it acts as a redox cofactor to assist flavoenzyme activities in fundamental metabolic processes including fatty acid beta-oxidation, amino acid and choline metabolism as well as mitochondrial electron transportation. In particular, provides FAD to DLD dehydrogenase of the glycine cleavage system, part of mitochondrial one-carbon metabolic pathway involved in neural tube closure in early embryogenesis.</text>
</comment>
<sequence>MSGLTAKIVPEKSVRLLDQVKYEHLVAGTAAGVTSTLVLHPMDVVKIRLAVHDGIHNTPKYSGIWNAITTIYRTEGFRGLYQGVTPNVWGAGASWGLYFLFYNAIKASVQGGNLDTPLAPSQHLLAASEGGLITLLIVNPIWVAKTRLCLQFEQNNKQYTGTLDCLKKIYITEGIRGYYKGILPGIFGVSHGAIQFMVYEELKNRYQKYYNLPISKKLGTLEYLTFSATSKIIAVLSTYPYQVVRARLQNQHYAYEGALDCIKKTWIHESWRGFYKGMGTNLLRVTPATMITFVTYENMSHLLLKYKKEIQ</sequence>
<dbReference type="GO" id="GO:0005743">
    <property type="term" value="C:mitochondrial inner membrane"/>
    <property type="evidence" value="ECO:0007669"/>
    <property type="project" value="UniProtKB-SubCell"/>
</dbReference>
<comment type="subcellular location">
    <subcellularLocation>
        <location evidence="1">Mitochondrion inner membrane</location>
        <topology evidence="1">Multi-pass membrane protein</topology>
    </subcellularLocation>
</comment>
<dbReference type="GO" id="GO:0015711">
    <property type="term" value="P:organic anion transport"/>
    <property type="evidence" value="ECO:0007669"/>
    <property type="project" value="UniProtKB-ARBA"/>
</dbReference>
<keyword evidence="9 14" id="KW-0472">Membrane</keyword>
<reference evidence="16" key="1">
    <citation type="submission" date="2020-08" db="EMBL/GenBank/DDBJ databases">
        <title>Genome sequencing and assembly of the red palm weevil Rhynchophorus ferrugineus.</title>
        <authorList>
            <person name="Dias G.B."/>
            <person name="Bergman C.M."/>
            <person name="Manee M."/>
        </authorList>
    </citation>
    <scope>NUCLEOTIDE SEQUENCE</scope>
    <source>
        <strain evidence="16">AA-2017</strain>
        <tissue evidence="16">Whole larva</tissue>
    </source>
</reference>
<dbReference type="EMBL" id="JAACXV010014249">
    <property type="protein sequence ID" value="KAF7269191.1"/>
    <property type="molecule type" value="Genomic_DNA"/>
</dbReference>
<evidence type="ECO:0000256" key="11">
    <source>
        <dbReference type="ARBA" id="ARBA00058619"/>
    </source>
</evidence>
<dbReference type="PRINTS" id="PR00926">
    <property type="entry name" value="MITOCARRIER"/>
</dbReference>
<dbReference type="PANTHER" id="PTHR45683">
    <property type="entry name" value="MITOCHONDRIAL NICOTINAMIDE ADENINE DINUCLEOTIDE TRANSPORTER 1-RELATED-RELATED"/>
    <property type="match status" value="1"/>
</dbReference>
<keyword evidence="6" id="KW-0999">Mitochondrion inner membrane</keyword>
<evidence type="ECO:0000256" key="6">
    <source>
        <dbReference type="ARBA" id="ARBA00022792"/>
    </source>
</evidence>
<dbReference type="Pfam" id="PF00153">
    <property type="entry name" value="Mito_carr"/>
    <property type="match status" value="3"/>
</dbReference>
<dbReference type="InterPro" id="IPR044712">
    <property type="entry name" value="SLC25A32-like"/>
</dbReference>
<dbReference type="AlphaFoldDB" id="A0A834M5X5"/>
<keyword evidence="7" id="KW-1133">Transmembrane helix</keyword>
<evidence type="ECO:0000256" key="14">
    <source>
        <dbReference type="PROSITE-ProRule" id="PRU00282"/>
    </source>
</evidence>
<evidence type="ECO:0000256" key="4">
    <source>
        <dbReference type="ARBA" id="ARBA00022692"/>
    </source>
</evidence>
<dbReference type="Proteomes" id="UP000625711">
    <property type="component" value="Unassembled WGS sequence"/>
</dbReference>
<dbReference type="InterPro" id="IPR023395">
    <property type="entry name" value="MCP_dom_sf"/>
</dbReference>
<comment type="similarity">
    <text evidence="2 15">Belongs to the mitochondrial carrier (TC 2.A.29) family.</text>
</comment>
<protein>
    <recommendedName>
        <fullName evidence="12">Solute carrier family 25 member 32</fullName>
    </recommendedName>
    <alternativeName>
        <fullName evidence="13">Mitochondrial FAD transporter</fullName>
    </alternativeName>
</protein>
<keyword evidence="17" id="KW-1185">Reference proteome</keyword>
<evidence type="ECO:0000256" key="13">
    <source>
        <dbReference type="ARBA" id="ARBA00079992"/>
    </source>
</evidence>
<evidence type="ECO:0000256" key="15">
    <source>
        <dbReference type="RuleBase" id="RU000488"/>
    </source>
</evidence>
<feature type="repeat" description="Solcar" evidence="14">
    <location>
        <begin position="19"/>
        <end position="108"/>
    </location>
</feature>
<comment type="caution">
    <text evidence="16">The sequence shown here is derived from an EMBL/GenBank/DDBJ whole genome shotgun (WGS) entry which is preliminary data.</text>
</comment>
<proteinExistence type="inferred from homology"/>
<evidence type="ECO:0000256" key="12">
    <source>
        <dbReference type="ARBA" id="ARBA00070508"/>
    </source>
</evidence>
<dbReference type="Gene3D" id="1.50.40.10">
    <property type="entry name" value="Mitochondrial carrier domain"/>
    <property type="match status" value="2"/>
</dbReference>
<evidence type="ECO:0000256" key="9">
    <source>
        <dbReference type="ARBA" id="ARBA00023136"/>
    </source>
</evidence>
<evidence type="ECO:0000256" key="5">
    <source>
        <dbReference type="ARBA" id="ARBA00022737"/>
    </source>
</evidence>
<dbReference type="InterPro" id="IPR002067">
    <property type="entry name" value="MCP"/>
</dbReference>
<accession>A0A834M5X5</accession>
<keyword evidence="4 14" id="KW-0812">Transmembrane</keyword>
<feature type="repeat" description="Solcar" evidence="14">
    <location>
        <begin position="218"/>
        <end position="302"/>
    </location>
</feature>
<name>A0A834M5X5_RHYFE</name>
<dbReference type="InterPro" id="IPR018108">
    <property type="entry name" value="MCP_transmembrane"/>
</dbReference>
<evidence type="ECO:0000256" key="7">
    <source>
        <dbReference type="ARBA" id="ARBA00022989"/>
    </source>
</evidence>
<keyword evidence="5" id="KW-0677">Repeat</keyword>
<dbReference type="FunFam" id="1.50.40.10:FF:000025">
    <property type="entry name" value="mitochondrial folate transporter/carrier"/>
    <property type="match status" value="1"/>
</dbReference>
<evidence type="ECO:0000256" key="2">
    <source>
        <dbReference type="ARBA" id="ARBA00006375"/>
    </source>
</evidence>
<gene>
    <name evidence="16" type="ORF">GWI33_017765</name>
</gene>
<dbReference type="SUPFAM" id="SSF103506">
    <property type="entry name" value="Mitochondrial carrier"/>
    <property type="match status" value="1"/>
</dbReference>
<dbReference type="OrthoDB" id="428293at2759"/>
<evidence type="ECO:0000256" key="3">
    <source>
        <dbReference type="ARBA" id="ARBA00022448"/>
    </source>
</evidence>
<evidence type="ECO:0000256" key="8">
    <source>
        <dbReference type="ARBA" id="ARBA00023128"/>
    </source>
</evidence>
<keyword evidence="3 15" id="KW-0813">Transport</keyword>
<evidence type="ECO:0000256" key="10">
    <source>
        <dbReference type="ARBA" id="ARBA00050907"/>
    </source>
</evidence>
<evidence type="ECO:0000313" key="16">
    <source>
        <dbReference type="EMBL" id="KAF7269191.1"/>
    </source>
</evidence>
<organism evidence="16 17">
    <name type="scientific">Rhynchophorus ferrugineus</name>
    <name type="common">Red palm weevil</name>
    <name type="synonym">Curculio ferrugineus</name>
    <dbReference type="NCBI Taxonomy" id="354439"/>
    <lineage>
        <taxon>Eukaryota</taxon>
        <taxon>Metazoa</taxon>
        <taxon>Ecdysozoa</taxon>
        <taxon>Arthropoda</taxon>
        <taxon>Hexapoda</taxon>
        <taxon>Insecta</taxon>
        <taxon>Pterygota</taxon>
        <taxon>Neoptera</taxon>
        <taxon>Endopterygota</taxon>
        <taxon>Coleoptera</taxon>
        <taxon>Polyphaga</taxon>
        <taxon>Cucujiformia</taxon>
        <taxon>Curculionidae</taxon>
        <taxon>Dryophthorinae</taxon>
        <taxon>Rhynchophorus</taxon>
    </lineage>
</organism>
<evidence type="ECO:0000256" key="1">
    <source>
        <dbReference type="ARBA" id="ARBA00004448"/>
    </source>
</evidence>
<evidence type="ECO:0000313" key="17">
    <source>
        <dbReference type="Proteomes" id="UP000625711"/>
    </source>
</evidence>
<dbReference type="GO" id="GO:0015215">
    <property type="term" value="F:nucleotide transmembrane transporter activity"/>
    <property type="evidence" value="ECO:0007669"/>
    <property type="project" value="UniProtKB-ARBA"/>
</dbReference>
<keyword evidence="8" id="KW-0496">Mitochondrion</keyword>
<comment type="catalytic activity">
    <reaction evidence="10">
        <text>FAD(in) = FAD(out)</text>
        <dbReference type="Rhea" id="RHEA:76535"/>
        <dbReference type="ChEBI" id="CHEBI:57692"/>
    </reaction>
</comment>
<feature type="repeat" description="Solcar" evidence="14">
    <location>
        <begin position="118"/>
        <end position="205"/>
    </location>
</feature>
<dbReference type="PROSITE" id="PS50920">
    <property type="entry name" value="SOLCAR"/>
    <property type="match status" value="3"/>
</dbReference>